<organism evidence="2 3">
    <name type="scientific">Actinomycetospora corticicola</name>
    <dbReference type="NCBI Taxonomy" id="663602"/>
    <lineage>
        <taxon>Bacteria</taxon>
        <taxon>Bacillati</taxon>
        <taxon>Actinomycetota</taxon>
        <taxon>Actinomycetes</taxon>
        <taxon>Pseudonocardiales</taxon>
        <taxon>Pseudonocardiaceae</taxon>
        <taxon>Actinomycetospora</taxon>
    </lineage>
</organism>
<keyword evidence="1" id="KW-1133">Transmembrane helix</keyword>
<dbReference type="EMBL" id="JACCBN010000001">
    <property type="protein sequence ID" value="NYD39343.1"/>
    <property type="molecule type" value="Genomic_DNA"/>
</dbReference>
<dbReference type="InterPro" id="IPR025339">
    <property type="entry name" value="DUF4245"/>
</dbReference>
<evidence type="ECO:0000313" key="2">
    <source>
        <dbReference type="EMBL" id="NYD39343.1"/>
    </source>
</evidence>
<comment type="caution">
    <text evidence="2">The sequence shown here is derived from an EMBL/GenBank/DDBJ whole genome shotgun (WGS) entry which is preliminary data.</text>
</comment>
<reference evidence="2 3" key="1">
    <citation type="submission" date="2020-07" db="EMBL/GenBank/DDBJ databases">
        <title>Sequencing the genomes of 1000 actinobacteria strains.</title>
        <authorList>
            <person name="Klenk H.-P."/>
        </authorList>
    </citation>
    <scope>NUCLEOTIDE SEQUENCE [LARGE SCALE GENOMIC DNA]</scope>
    <source>
        <strain evidence="2 3">DSM 45772</strain>
    </source>
</reference>
<accession>A0A7Y9E177</accession>
<evidence type="ECO:0008006" key="4">
    <source>
        <dbReference type="Google" id="ProtNLM"/>
    </source>
</evidence>
<feature type="transmembrane region" description="Helical" evidence="1">
    <location>
        <begin position="12"/>
        <end position="32"/>
    </location>
</feature>
<dbReference type="Proteomes" id="UP000535890">
    <property type="component" value="Unassembled WGS sequence"/>
</dbReference>
<evidence type="ECO:0000313" key="3">
    <source>
        <dbReference type="Proteomes" id="UP000535890"/>
    </source>
</evidence>
<dbReference type="RefSeq" id="WP_179796670.1">
    <property type="nucleotide sequence ID" value="NZ_BAABHP010000001.1"/>
</dbReference>
<protein>
    <recommendedName>
        <fullName evidence="4">DUF4245 domain-containing protein</fullName>
    </recommendedName>
</protein>
<dbReference type="Pfam" id="PF14030">
    <property type="entry name" value="DUF4245"/>
    <property type="match status" value="1"/>
</dbReference>
<evidence type="ECO:0000256" key="1">
    <source>
        <dbReference type="SAM" id="Phobius"/>
    </source>
</evidence>
<keyword evidence="1" id="KW-0812">Transmembrane</keyword>
<name>A0A7Y9E177_9PSEU</name>
<keyword evidence="3" id="KW-1185">Reference proteome</keyword>
<sequence>MSSPKADRTGGIGPFALGTIVLAVIVLALTGLTRACSVSSPGTVDRGSVQRIDVADATRSAAATLPFPVRGPAMPADWIPQSTDIRDVAGGRAFRLGWLTPDNTFVRLVQSNGTAEGLVASEQGEPQAGAPVSVDGLTWATYRGLRSEAIWVSDVGGVRWLVTGDATPARFVQLITVARGSP</sequence>
<keyword evidence="1" id="KW-0472">Membrane</keyword>
<gene>
    <name evidence="2" type="ORF">BJ983_005445</name>
</gene>
<proteinExistence type="predicted"/>
<dbReference type="AlphaFoldDB" id="A0A7Y9E177"/>